<dbReference type="InterPro" id="IPR036397">
    <property type="entry name" value="RNaseH_sf"/>
</dbReference>
<dbReference type="Gene3D" id="3.30.420.10">
    <property type="entry name" value="Ribonuclease H-like superfamily/Ribonuclease H"/>
    <property type="match status" value="1"/>
</dbReference>
<protein>
    <recommendedName>
        <fullName evidence="2">Integrase catalytic domain-containing protein</fullName>
    </recommendedName>
</protein>
<dbReference type="PROSITE" id="PS50994">
    <property type="entry name" value="INTEGRASE"/>
    <property type="match status" value="1"/>
</dbReference>
<dbReference type="InterPro" id="IPR001584">
    <property type="entry name" value="Integrase_cat-core"/>
</dbReference>
<gene>
    <name evidence="3" type="ORF">PR048_005679</name>
</gene>
<feature type="compositionally biased region" description="Basic and acidic residues" evidence="1">
    <location>
        <begin position="169"/>
        <end position="186"/>
    </location>
</feature>
<comment type="caution">
    <text evidence="3">The sequence shown here is derived from an EMBL/GenBank/DDBJ whole genome shotgun (WGS) entry which is preliminary data.</text>
</comment>
<dbReference type="PANTHER" id="PTHR37984">
    <property type="entry name" value="PROTEIN CBG26694"/>
    <property type="match status" value="1"/>
</dbReference>
<feature type="domain" description="Integrase catalytic" evidence="2">
    <location>
        <begin position="1"/>
        <end position="138"/>
    </location>
</feature>
<evidence type="ECO:0000259" key="2">
    <source>
        <dbReference type="PROSITE" id="PS50994"/>
    </source>
</evidence>
<keyword evidence="4" id="KW-1185">Reference proteome</keyword>
<evidence type="ECO:0000256" key="1">
    <source>
        <dbReference type="SAM" id="MobiDB-lite"/>
    </source>
</evidence>
<dbReference type="PANTHER" id="PTHR37984:SF5">
    <property type="entry name" value="PROTEIN NYNRIN-LIKE"/>
    <property type="match status" value="1"/>
</dbReference>
<evidence type="ECO:0000313" key="4">
    <source>
        <dbReference type="Proteomes" id="UP001159363"/>
    </source>
</evidence>
<organism evidence="3 4">
    <name type="scientific">Dryococelus australis</name>
    <dbReference type="NCBI Taxonomy" id="614101"/>
    <lineage>
        <taxon>Eukaryota</taxon>
        <taxon>Metazoa</taxon>
        <taxon>Ecdysozoa</taxon>
        <taxon>Arthropoda</taxon>
        <taxon>Hexapoda</taxon>
        <taxon>Insecta</taxon>
        <taxon>Pterygota</taxon>
        <taxon>Neoptera</taxon>
        <taxon>Polyneoptera</taxon>
        <taxon>Phasmatodea</taxon>
        <taxon>Verophasmatodea</taxon>
        <taxon>Anareolatae</taxon>
        <taxon>Phasmatidae</taxon>
        <taxon>Eurycanthinae</taxon>
        <taxon>Dryococelus</taxon>
    </lineage>
</organism>
<reference evidence="3 4" key="1">
    <citation type="submission" date="2023-02" db="EMBL/GenBank/DDBJ databases">
        <title>LHISI_Scaffold_Assembly.</title>
        <authorList>
            <person name="Stuart O.P."/>
            <person name="Cleave R."/>
            <person name="Magrath M.J.L."/>
            <person name="Mikheyev A.S."/>
        </authorList>
    </citation>
    <scope>NUCLEOTIDE SEQUENCE [LARGE SCALE GENOMIC DNA]</scope>
    <source>
        <strain evidence="3">Daus_M_001</strain>
        <tissue evidence="3">Leg muscle</tissue>
    </source>
</reference>
<accession>A0ABQ9I8X6</accession>
<proteinExistence type="predicted"/>
<dbReference type="EMBL" id="JARBHB010000002">
    <property type="protein sequence ID" value="KAJ8893096.1"/>
    <property type="molecule type" value="Genomic_DNA"/>
</dbReference>
<name>A0ABQ9I8X6_9NEOP</name>
<evidence type="ECO:0000313" key="3">
    <source>
        <dbReference type="EMBL" id="KAJ8893096.1"/>
    </source>
</evidence>
<dbReference type="InterPro" id="IPR012337">
    <property type="entry name" value="RNaseH-like_sf"/>
</dbReference>
<dbReference type="Proteomes" id="UP001159363">
    <property type="component" value="Chromosome 2"/>
</dbReference>
<dbReference type="InterPro" id="IPR050951">
    <property type="entry name" value="Retrovirus_Pol_polyprotein"/>
</dbReference>
<dbReference type="SUPFAM" id="SSF53098">
    <property type="entry name" value="Ribonuclease H-like"/>
    <property type="match status" value="1"/>
</dbReference>
<feature type="region of interest" description="Disordered" evidence="1">
    <location>
        <begin position="166"/>
        <end position="203"/>
    </location>
</feature>
<sequence length="203" mass="22797">MSAAKGTACRASYTDTIAERTCATNIFSGHGIPENFWSDEGTQFTSWEFQQFARDYGISHSTSIPICPQSNGAAESSAAVSKNILMKSQDSNIGLLAYQATPLESGFSLAELLFGLYKVQQIQLDQWHQSEEVRSMMVQPFDWDTPPRHTREESTFRGFPTDEQGEVYSKAEEEAHNKAEEACSRTRRERKIVPPQRLDLTCS</sequence>